<dbReference type="EMBL" id="CAJOBC010003438">
    <property type="protein sequence ID" value="CAF3783708.1"/>
    <property type="molecule type" value="Genomic_DNA"/>
</dbReference>
<feature type="non-terminal residue" evidence="1">
    <location>
        <position position="1"/>
    </location>
</feature>
<dbReference type="EMBL" id="CAJNOQ010003438">
    <property type="protein sequence ID" value="CAF1012331.1"/>
    <property type="molecule type" value="Genomic_DNA"/>
</dbReference>
<evidence type="ECO:0000313" key="2">
    <source>
        <dbReference type="EMBL" id="CAF3783708.1"/>
    </source>
</evidence>
<keyword evidence="3" id="KW-1185">Reference proteome</keyword>
<accession>A0A814HL77</accession>
<dbReference type="AlphaFoldDB" id="A0A814HL77"/>
<protein>
    <submittedName>
        <fullName evidence="1">Uncharacterized protein</fullName>
    </submittedName>
</protein>
<gene>
    <name evidence="1" type="ORF">GPM918_LOCUS14333</name>
    <name evidence="2" type="ORF">SRO942_LOCUS14333</name>
</gene>
<proteinExistence type="predicted"/>
<organism evidence="1 3">
    <name type="scientific">Didymodactylos carnosus</name>
    <dbReference type="NCBI Taxonomy" id="1234261"/>
    <lineage>
        <taxon>Eukaryota</taxon>
        <taxon>Metazoa</taxon>
        <taxon>Spiralia</taxon>
        <taxon>Gnathifera</taxon>
        <taxon>Rotifera</taxon>
        <taxon>Eurotatoria</taxon>
        <taxon>Bdelloidea</taxon>
        <taxon>Philodinida</taxon>
        <taxon>Philodinidae</taxon>
        <taxon>Didymodactylos</taxon>
    </lineage>
</organism>
<dbReference type="Proteomes" id="UP000681722">
    <property type="component" value="Unassembled WGS sequence"/>
</dbReference>
<evidence type="ECO:0000313" key="1">
    <source>
        <dbReference type="EMBL" id="CAF1012331.1"/>
    </source>
</evidence>
<comment type="caution">
    <text evidence="1">The sequence shown here is derived from an EMBL/GenBank/DDBJ whole genome shotgun (WGS) entry which is preliminary data.</text>
</comment>
<name>A0A814HL77_9BILA</name>
<evidence type="ECO:0000313" key="3">
    <source>
        <dbReference type="Proteomes" id="UP000663829"/>
    </source>
</evidence>
<sequence>KGVTSGFWTNVRCDASKTRRHLESTQQALSYHKNDNKMQSKIKDILQVHNDDFTKCPDHLLSLLVEPVLKCITERFALQDSVQREDIEIVYQISLIENKSYRTTARPHTTIVAFYSR</sequence>
<dbReference type="Proteomes" id="UP000663829">
    <property type="component" value="Unassembled WGS sequence"/>
</dbReference>
<reference evidence="1" key="1">
    <citation type="submission" date="2021-02" db="EMBL/GenBank/DDBJ databases">
        <authorList>
            <person name="Nowell W R."/>
        </authorList>
    </citation>
    <scope>NUCLEOTIDE SEQUENCE</scope>
</reference>